<comment type="cofactor">
    <cofactor evidence="1">
        <name>FMN</name>
        <dbReference type="ChEBI" id="CHEBI:58210"/>
    </cofactor>
</comment>
<evidence type="ECO:0000256" key="7">
    <source>
        <dbReference type="ARBA" id="ARBA00022643"/>
    </source>
</evidence>
<dbReference type="HOGENOM" id="CLU_020639_1_1_1"/>
<dbReference type="Gene3D" id="3.10.120.10">
    <property type="entry name" value="Cytochrome b5-like heme/steroid binding domain"/>
    <property type="match status" value="1"/>
</dbReference>
<evidence type="ECO:0000256" key="1">
    <source>
        <dbReference type="ARBA" id="ARBA00001917"/>
    </source>
</evidence>
<dbReference type="PANTHER" id="PTHR10578:SF104">
    <property type="entry name" value="CYTOCHROME B2, MITOCHONDRIAL-RELATED"/>
    <property type="match status" value="1"/>
</dbReference>
<dbReference type="FunFam" id="3.20.20.70:FF:000062">
    <property type="entry name" value="Cytochrome b2, mitochondrial, putative"/>
    <property type="match status" value="1"/>
</dbReference>
<keyword evidence="9 21" id="KW-0560">Oxidoreductase</keyword>
<dbReference type="VEuPathDB" id="FungiDB:TSTA_099260"/>
<sequence length="489" mass="53589">MSQQNKGVQISGAEVAQHNNKDSCWIAVRGKVYDVTDFLEEHPGGARLLLKCAGRDATEDYDAIHPAQLIEESLPDSAFKGTVDPSELDRPKLADKSVRNAQKEGKKDPDSPPPLSAMLNVRDFEKVAERHLAENSWAYYTAGADDEYSKAEAELAYRKVLFRPRILRNVGRVDTRTQILGQDVSLPIYISAVGIAKFAHPQGECTLAAAAGREGIAQLVATRSSMSIESIMKARTGGPQQPIFFQLYMHKDAKISDATILKAVKAGVKGIWLTVDSPVTGKRERDERLKANVDVGEQNDKIGGKGKPVQGVAKTLSSTVSPYLDWDTISYIRKLTNLPLVIKGIQSVEDAILAHKHKVNGIVISNHGGRSQDTAQAPLLTLLEINKYAPQIITDKKMQIFIDGGVRRGTDVVKALALGATAVGMGRPFLYSMSSGYGEAGTRRMIEIMREEIEQNMALVGATKISELRRELLNTSRLERDLTTFIAKL</sequence>
<evidence type="ECO:0000256" key="15">
    <source>
        <dbReference type="ARBA" id="ARBA00066458"/>
    </source>
</evidence>
<comment type="cofactor">
    <cofactor evidence="2">
        <name>heme b</name>
        <dbReference type="ChEBI" id="CHEBI:60344"/>
    </cofactor>
</comment>
<dbReference type="PhylomeDB" id="B8MMC0"/>
<dbReference type="InterPro" id="IPR018506">
    <property type="entry name" value="Cyt_B5_heme-BS"/>
</dbReference>
<proteinExistence type="inferred from homology"/>
<dbReference type="GO" id="GO:0005758">
    <property type="term" value="C:mitochondrial intermembrane space"/>
    <property type="evidence" value="ECO:0007669"/>
    <property type="project" value="UniProtKB-SubCell"/>
</dbReference>
<keyword evidence="7" id="KW-0288">FMN</keyword>
<dbReference type="InterPro" id="IPR000262">
    <property type="entry name" value="FMN-dep_DH"/>
</dbReference>
<dbReference type="PANTHER" id="PTHR10578">
    <property type="entry name" value="S -2-HYDROXY-ACID OXIDASE-RELATED"/>
    <property type="match status" value="1"/>
</dbReference>
<feature type="domain" description="Cytochrome b5 heme-binding" evidence="19">
    <location>
        <begin position="7"/>
        <end position="84"/>
    </location>
</feature>
<comment type="similarity">
    <text evidence="17">Belongs to the cytochrome b5 family.</text>
</comment>
<evidence type="ECO:0000313" key="22">
    <source>
        <dbReference type="Proteomes" id="UP000001745"/>
    </source>
</evidence>
<dbReference type="InterPro" id="IPR037458">
    <property type="entry name" value="L-MDH/L-LDH_FMN-bd"/>
</dbReference>
<dbReference type="GeneID" id="8104004"/>
<evidence type="ECO:0000256" key="2">
    <source>
        <dbReference type="ARBA" id="ARBA00001970"/>
    </source>
</evidence>
<keyword evidence="5 17" id="KW-0349">Heme</keyword>
<dbReference type="EMBL" id="EQ962658">
    <property type="protein sequence ID" value="EED13674.1"/>
    <property type="molecule type" value="Genomic_DNA"/>
</dbReference>
<dbReference type="InterPro" id="IPR037396">
    <property type="entry name" value="FMN_HAD"/>
</dbReference>
<evidence type="ECO:0000313" key="21">
    <source>
        <dbReference type="EMBL" id="EED13674.1"/>
    </source>
</evidence>
<dbReference type="InterPro" id="IPR013785">
    <property type="entry name" value="Aldolase_TIM"/>
</dbReference>
<dbReference type="SMART" id="SM01117">
    <property type="entry name" value="Cyt-b5"/>
    <property type="match status" value="1"/>
</dbReference>
<dbReference type="InterPro" id="IPR036400">
    <property type="entry name" value="Cyt_B5-like_heme/steroid_sf"/>
</dbReference>
<evidence type="ECO:0000256" key="5">
    <source>
        <dbReference type="ARBA" id="ARBA00022617"/>
    </source>
</evidence>
<dbReference type="SUPFAM" id="SSF51395">
    <property type="entry name" value="FMN-linked oxidoreductases"/>
    <property type="match status" value="1"/>
</dbReference>
<comment type="subunit">
    <text evidence="4">Homotetramer.</text>
</comment>
<comment type="catalytic activity">
    <reaction evidence="12">
        <text>(S)-lactate + 2 Fe(III)-[cytochrome c] = 2 Fe(II)-[cytochrome c] + pyruvate + 2 H(+)</text>
        <dbReference type="Rhea" id="RHEA:19909"/>
        <dbReference type="Rhea" id="RHEA-COMP:10350"/>
        <dbReference type="Rhea" id="RHEA-COMP:14399"/>
        <dbReference type="ChEBI" id="CHEBI:15361"/>
        <dbReference type="ChEBI" id="CHEBI:15378"/>
        <dbReference type="ChEBI" id="CHEBI:16651"/>
        <dbReference type="ChEBI" id="CHEBI:29033"/>
        <dbReference type="ChEBI" id="CHEBI:29034"/>
        <dbReference type="EC" id="1.1.2.3"/>
    </reaction>
    <physiologicalReaction direction="left-to-right" evidence="12">
        <dbReference type="Rhea" id="RHEA:19910"/>
    </physiologicalReaction>
</comment>
<evidence type="ECO:0000256" key="4">
    <source>
        <dbReference type="ARBA" id="ARBA00011881"/>
    </source>
</evidence>
<dbReference type="GO" id="GO:0046872">
    <property type="term" value="F:metal ion binding"/>
    <property type="evidence" value="ECO:0007669"/>
    <property type="project" value="UniProtKB-UniRule"/>
</dbReference>
<dbReference type="InParanoid" id="B8MMC0"/>
<dbReference type="GO" id="GO:0004460">
    <property type="term" value="F:L-lactate dehydrogenase (cytochrome) activity"/>
    <property type="evidence" value="ECO:0007669"/>
    <property type="project" value="UniProtKB-EC"/>
</dbReference>
<dbReference type="eggNOG" id="KOG0537">
    <property type="taxonomic scope" value="Eukaryota"/>
</dbReference>
<evidence type="ECO:0000256" key="6">
    <source>
        <dbReference type="ARBA" id="ARBA00022630"/>
    </source>
</evidence>
<dbReference type="eggNOG" id="KOG0538">
    <property type="taxonomic scope" value="Eukaryota"/>
</dbReference>
<keyword evidence="6" id="KW-0285">Flavoprotein</keyword>
<evidence type="ECO:0000256" key="11">
    <source>
        <dbReference type="ARBA" id="ARBA00023128"/>
    </source>
</evidence>
<evidence type="ECO:0000256" key="9">
    <source>
        <dbReference type="ARBA" id="ARBA00023002"/>
    </source>
</evidence>
<dbReference type="AlphaFoldDB" id="B8MMC0"/>
<dbReference type="PROSITE" id="PS51349">
    <property type="entry name" value="FMN_HYDROXY_ACID_DH_2"/>
    <property type="match status" value="1"/>
</dbReference>
<evidence type="ECO:0000259" key="20">
    <source>
        <dbReference type="PROSITE" id="PS51349"/>
    </source>
</evidence>
<accession>B8MMC0</accession>
<comment type="similarity">
    <text evidence="13">In the C-terminal section; belongs to the FMN-dependent alpha-hydroxy acid dehydrogenase family.</text>
</comment>
<dbReference type="Proteomes" id="UP000001745">
    <property type="component" value="Unassembled WGS sequence"/>
</dbReference>
<feature type="region of interest" description="Disordered" evidence="18">
    <location>
        <begin position="76"/>
        <end position="116"/>
    </location>
</feature>
<evidence type="ECO:0000256" key="14">
    <source>
        <dbReference type="ARBA" id="ARBA00061589"/>
    </source>
</evidence>
<dbReference type="SUPFAM" id="SSF55856">
    <property type="entry name" value="Cytochrome b5-like heme/steroid binding domain"/>
    <property type="match status" value="1"/>
</dbReference>
<protein>
    <recommendedName>
        <fullName evidence="16">L-lactate dehydrogenase (cytochrome)</fullName>
        <ecNumber evidence="15">1.1.2.3</ecNumber>
    </recommendedName>
</protein>
<name>B8MMC0_TALSN</name>
<evidence type="ECO:0000256" key="13">
    <source>
        <dbReference type="ARBA" id="ARBA00061137"/>
    </source>
</evidence>
<gene>
    <name evidence="21" type="ORF">TSTA_099260</name>
</gene>
<dbReference type="PROSITE" id="PS00191">
    <property type="entry name" value="CYTOCHROME_B5_1"/>
    <property type="match status" value="1"/>
</dbReference>
<evidence type="ECO:0000256" key="3">
    <source>
        <dbReference type="ARBA" id="ARBA00004569"/>
    </source>
</evidence>
<dbReference type="Pfam" id="PF00173">
    <property type="entry name" value="Cyt-b5"/>
    <property type="match status" value="1"/>
</dbReference>
<evidence type="ECO:0000256" key="8">
    <source>
        <dbReference type="ARBA" id="ARBA00022723"/>
    </source>
</evidence>
<dbReference type="OrthoDB" id="1925334at2759"/>
<evidence type="ECO:0000256" key="17">
    <source>
        <dbReference type="RuleBase" id="RU362121"/>
    </source>
</evidence>
<reference evidence="22" key="1">
    <citation type="journal article" date="2015" name="Genome Announc.">
        <title>Genome sequence of the AIDS-associated pathogen Penicillium marneffei (ATCC18224) and its near taxonomic relative Talaromyces stipitatus (ATCC10500).</title>
        <authorList>
            <person name="Nierman W.C."/>
            <person name="Fedorova-Abrams N.D."/>
            <person name="Andrianopoulos A."/>
        </authorList>
    </citation>
    <scope>NUCLEOTIDE SEQUENCE [LARGE SCALE GENOMIC DNA]</scope>
    <source>
        <strain evidence="22">ATCC 10500 / CBS 375.48 / QM 6759 / NRRL 1006</strain>
    </source>
</reference>
<keyword evidence="11" id="KW-0496">Mitochondrion</keyword>
<dbReference type="RefSeq" id="XP_002485912.1">
    <property type="nucleotide sequence ID" value="XM_002485867.1"/>
</dbReference>
<evidence type="ECO:0000256" key="12">
    <source>
        <dbReference type="ARBA" id="ARBA00052399"/>
    </source>
</evidence>
<keyword evidence="22" id="KW-1185">Reference proteome</keyword>
<evidence type="ECO:0000256" key="16">
    <source>
        <dbReference type="ARBA" id="ARBA00068515"/>
    </source>
</evidence>
<feature type="domain" description="FMN hydroxy acid dehydrogenase" evidence="20">
    <location>
        <begin position="113"/>
        <end position="478"/>
    </location>
</feature>
<dbReference type="EC" id="1.1.2.3" evidence="15"/>
<dbReference type="GO" id="GO:0020037">
    <property type="term" value="F:heme binding"/>
    <property type="evidence" value="ECO:0007669"/>
    <property type="project" value="UniProtKB-UniRule"/>
</dbReference>
<comment type="similarity">
    <text evidence="14">In the N-terminal section; belongs to the cytochrome b5 family.</text>
</comment>
<feature type="compositionally biased region" description="Basic and acidic residues" evidence="18">
    <location>
        <begin position="87"/>
        <end position="110"/>
    </location>
</feature>
<keyword evidence="8 17" id="KW-0479">Metal-binding</keyword>
<evidence type="ECO:0000259" key="19">
    <source>
        <dbReference type="PROSITE" id="PS50255"/>
    </source>
</evidence>
<dbReference type="Gene3D" id="3.20.20.70">
    <property type="entry name" value="Aldolase class I"/>
    <property type="match status" value="1"/>
</dbReference>
<dbReference type="Pfam" id="PF01070">
    <property type="entry name" value="FMN_dh"/>
    <property type="match status" value="1"/>
</dbReference>
<evidence type="ECO:0000256" key="10">
    <source>
        <dbReference type="ARBA" id="ARBA00023004"/>
    </source>
</evidence>
<dbReference type="CDD" id="cd02922">
    <property type="entry name" value="FCB2_FMN"/>
    <property type="match status" value="1"/>
</dbReference>
<organism evidence="21 22">
    <name type="scientific">Talaromyces stipitatus (strain ATCC 10500 / CBS 375.48 / QM 6759 / NRRL 1006)</name>
    <name type="common">Penicillium stipitatum</name>
    <dbReference type="NCBI Taxonomy" id="441959"/>
    <lineage>
        <taxon>Eukaryota</taxon>
        <taxon>Fungi</taxon>
        <taxon>Dikarya</taxon>
        <taxon>Ascomycota</taxon>
        <taxon>Pezizomycotina</taxon>
        <taxon>Eurotiomycetes</taxon>
        <taxon>Eurotiomycetidae</taxon>
        <taxon>Eurotiales</taxon>
        <taxon>Trichocomaceae</taxon>
        <taxon>Talaromyces</taxon>
        <taxon>Talaromyces sect. Talaromyces</taxon>
    </lineage>
</organism>
<dbReference type="OMA" id="IEMNMVF"/>
<keyword evidence="10 17" id="KW-0408">Iron</keyword>
<dbReference type="PROSITE" id="PS50255">
    <property type="entry name" value="CYTOCHROME_B5_2"/>
    <property type="match status" value="1"/>
</dbReference>
<dbReference type="InterPro" id="IPR001199">
    <property type="entry name" value="Cyt_B5-like_heme/steroid-bd"/>
</dbReference>
<dbReference type="STRING" id="441959.B8MMC0"/>
<dbReference type="PRINTS" id="PR00363">
    <property type="entry name" value="CYTOCHROMEB5"/>
</dbReference>
<comment type="subcellular location">
    <subcellularLocation>
        <location evidence="3">Mitochondrion intermembrane space</location>
    </subcellularLocation>
</comment>
<evidence type="ECO:0000256" key="18">
    <source>
        <dbReference type="SAM" id="MobiDB-lite"/>
    </source>
</evidence>